<accession>J9R2J4</accession>
<keyword evidence="2" id="KW-1185">Reference proteome</keyword>
<organism evidence="1 2">
    <name type="scientific">Riemerella anatipestifer RA-CH-1</name>
    <dbReference type="NCBI Taxonomy" id="1228997"/>
    <lineage>
        <taxon>Bacteria</taxon>
        <taxon>Pseudomonadati</taxon>
        <taxon>Bacteroidota</taxon>
        <taxon>Flavobacteriia</taxon>
        <taxon>Flavobacteriales</taxon>
        <taxon>Weeksellaceae</taxon>
        <taxon>Riemerella</taxon>
    </lineage>
</organism>
<dbReference type="Proteomes" id="UP000006276">
    <property type="component" value="Chromosome"/>
</dbReference>
<sequence>MIFASLVFFVSAVHQIIPVSLALLVVWQEASPRVKPPPSIN</sequence>
<evidence type="ECO:0000313" key="2">
    <source>
        <dbReference type="Proteomes" id="UP000006276"/>
    </source>
</evidence>
<protein>
    <submittedName>
        <fullName evidence="1">Uncharacterized protein</fullName>
    </submittedName>
</protein>
<dbReference type="EMBL" id="CP003787">
    <property type="protein sequence ID" value="AFR36059.1"/>
    <property type="molecule type" value="Genomic_DNA"/>
</dbReference>
<reference evidence="1 2" key="1">
    <citation type="submission" date="2012-09" db="EMBL/GenBank/DDBJ databases">
        <title>Riemerella anatipestifer vaccine strains.</title>
        <authorList>
            <person name="Chun C.A."/>
            <person name="Shu W.M."/>
            <person name="Kang Z.D."/>
            <person name="Jia W.X."/>
        </authorList>
    </citation>
    <scope>NUCLEOTIDE SEQUENCE [LARGE SCALE GENOMIC DNA]</scope>
    <source>
        <strain evidence="1 2">RA-CH-1</strain>
    </source>
</reference>
<gene>
    <name evidence="1" type="ORF">B739_1464</name>
</gene>
<dbReference type="KEGG" id="rag:B739_1464"/>
<proteinExistence type="predicted"/>
<evidence type="ECO:0000313" key="1">
    <source>
        <dbReference type="EMBL" id="AFR36059.1"/>
    </source>
</evidence>
<dbReference type="HOGENOM" id="CLU_3275953_0_0_10"/>
<dbReference type="AlphaFoldDB" id="J9R2J4"/>
<name>J9R2J4_RIEAN</name>
<dbReference type="PATRIC" id="fig|1228997.3.peg.1461"/>